<evidence type="ECO:0000256" key="2">
    <source>
        <dbReference type="SAM" id="MobiDB-lite"/>
    </source>
</evidence>
<feature type="domain" description="N-acetylmuramoyl-L-alanine amidase" evidence="4">
    <location>
        <begin position="216"/>
        <end position="378"/>
    </location>
</feature>
<protein>
    <recommendedName>
        <fullName evidence="7">N-acetylmuramoyl-L-alanine amidase</fullName>
    </recommendedName>
</protein>
<dbReference type="SUPFAM" id="SSF55846">
    <property type="entry name" value="N-acetylmuramoyl-L-alanine amidase-like"/>
    <property type="match status" value="1"/>
</dbReference>
<dbReference type="GO" id="GO:0008745">
    <property type="term" value="F:N-acetylmuramoyl-L-alanine amidase activity"/>
    <property type="evidence" value="ECO:0007669"/>
    <property type="project" value="InterPro"/>
</dbReference>
<evidence type="ECO:0008006" key="7">
    <source>
        <dbReference type="Google" id="ProtNLM"/>
    </source>
</evidence>
<dbReference type="SMART" id="SM00701">
    <property type="entry name" value="PGRP"/>
    <property type="match status" value="1"/>
</dbReference>
<sequence>MKNDQDHIKPITRRPVLRLLAGGAVAVAGIGAGVARLSPGAGRGEAPAALTLSSHGDYGVYSLDIPLDGRRFSPSGDGRYVTEQLPTSTHSMVAFTWARAGREPRIRIRSRKRGTWQDWRPVPTLHDLPDRSSAEGSRGVVGTDLVWIGAADGVQVEVDGTRPEDLTVVLLHPARVRGRAGLSAHRTRNDPDDDQARERVPRPRLRRRRHWGADRSWRPDEITYNETVRQVHVHHTVNSNDYSRKDVAGLIRGMYRYHTEYLGWSDIGYNFLVDRFGRTWVGRAGGPSRPVRGAHTLGFNSTSCGVSVIGNFETTEPNRAVVRAVARLAAWKLDRHGRTPTGRTTVRSEGSDRYAAGRKVRLPVIDGHRDTNETACPGRHLYAALPRIRRRAERIVDRYPDKD</sequence>
<dbReference type="PANTHER" id="PTHR11022">
    <property type="entry name" value="PEPTIDOGLYCAN RECOGNITION PROTEIN"/>
    <property type="match status" value="1"/>
</dbReference>
<keyword evidence="3" id="KW-0812">Transmembrane</keyword>
<dbReference type="EMBL" id="CADCUH010000106">
    <property type="protein sequence ID" value="CAA9345917.1"/>
    <property type="molecule type" value="Genomic_DNA"/>
</dbReference>
<evidence type="ECO:0000259" key="4">
    <source>
        <dbReference type="SMART" id="SM00644"/>
    </source>
</evidence>
<keyword evidence="3" id="KW-0472">Membrane</keyword>
<feature type="transmembrane region" description="Helical" evidence="3">
    <location>
        <begin position="16"/>
        <end position="35"/>
    </location>
</feature>
<dbReference type="InterPro" id="IPR036505">
    <property type="entry name" value="Amidase/PGRP_sf"/>
</dbReference>
<gene>
    <name evidence="6" type="ORF">AVDCRST_MAG36-1639</name>
</gene>
<keyword evidence="3" id="KW-1133">Transmembrane helix</keyword>
<evidence type="ECO:0000256" key="1">
    <source>
        <dbReference type="ARBA" id="ARBA00007553"/>
    </source>
</evidence>
<organism evidence="6">
    <name type="scientific">uncultured Nocardioidaceae bacterium</name>
    <dbReference type="NCBI Taxonomy" id="253824"/>
    <lineage>
        <taxon>Bacteria</taxon>
        <taxon>Bacillati</taxon>
        <taxon>Actinomycetota</taxon>
        <taxon>Actinomycetes</taxon>
        <taxon>Propionibacteriales</taxon>
        <taxon>Nocardioidaceae</taxon>
        <taxon>environmental samples</taxon>
    </lineage>
</organism>
<dbReference type="Gene3D" id="3.40.80.10">
    <property type="entry name" value="Peptidoglycan recognition protein-like"/>
    <property type="match status" value="1"/>
</dbReference>
<proteinExistence type="inferred from homology"/>
<reference evidence="6" key="1">
    <citation type="submission" date="2020-02" db="EMBL/GenBank/DDBJ databases">
        <authorList>
            <person name="Meier V. D."/>
        </authorList>
    </citation>
    <scope>NUCLEOTIDE SEQUENCE</scope>
    <source>
        <strain evidence="6">AVDCRST_MAG36</strain>
    </source>
</reference>
<dbReference type="SMART" id="SM00644">
    <property type="entry name" value="Ami_2"/>
    <property type="match status" value="1"/>
</dbReference>
<dbReference type="InterPro" id="IPR002502">
    <property type="entry name" value="Amidase_domain"/>
</dbReference>
<dbReference type="GO" id="GO:0009253">
    <property type="term" value="P:peptidoglycan catabolic process"/>
    <property type="evidence" value="ECO:0007669"/>
    <property type="project" value="InterPro"/>
</dbReference>
<evidence type="ECO:0000256" key="3">
    <source>
        <dbReference type="SAM" id="Phobius"/>
    </source>
</evidence>
<dbReference type="InterPro" id="IPR006311">
    <property type="entry name" value="TAT_signal"/>
</dbReference>
<dbReference type="Pfam" id="PF01510">
    <property type="entry name" value="Amidase_2"/>
    <property type="match status" value="1"/>
</dbReference>
<feature type="region of interest" description="Disordered" evidence="2">
    <location>
        <begin position="180"/>
        <end position="201"/>
    </location>
</feature>
<dbReference type="PANTHER" id="PTHR11022:SF41">
    <property type="entry name" value="PEPTIDOGLYCAN-RECOGNITION PROTEIN LC-RELATED"/>
    <property type="match status" value="1"/>
</dbReference>
<dbReference type="InterPro" id="IPR015510">
    <property type="entry name" value="PGRP"/>
</dbReference>
<feature type="domain" description="Peptidoglycan recognition protein family" evidence="5">
    <location>
        <begin position="203"/>
        <end position="351"/>
    </location>
</feature>
<dbReference type="AlphaFoldDB" id="A0A6J4LYZ5"/>
<evidence type="ECO:0000313" key="6">
    <source>
        <dbReference type="EMBL" id="CAA9345917.1"/>
    </source>
</evidence>
<dbReference type="InterPro" id="IPR006619">
    <property type="entry name" value="PGRP_domain_met/bac"/>
</dbReference>
<accession>A0A6J4LYZ5</accession>
<dbReference type="PROSITE" id="PS51318">
    <property type="entry name" value="TAT"/>
    <property type="match status" value="1"/>
</dbReference>
<dbReference type="GO" id="GO:0008270">
    <property type="term" value="F:zinc ion binding"/>
    <property type="evidence" value="ECO:0007669"/>
    <property type="project" value="InterPro"/>
</dbReference>
<feature type="compositionally biased region" description="Basic and acidic residues" evidence="2">
    <location>
        <begin position="187"/>
        <end position="201"/>
    </location>
</feature>
<name>A0A6J4LYZ5_9ACTN</name>
<evidence type="ECO:0000259" key="5">
    <source>
        <dbReference type="SMART" id="SM00701"/>
    </source>
</evidence>
<dbReference type="CDD" id="cd06583">
    <property type="entry name" value="PGRP"/>
    <property type="match status" value="1"/>
</dbReference>
<comment type="similarity">
    <text evidence="1">Belongs to the N-acetylmuramoyl-L-alanine amidase 2 family.</text>
</comment>